<dbReference type="Pfam" id="PF05685">
    <property type="entry name" value="Uma2"/>
    <property type="match status" value="1"/>
</dbReference>
<feature type="domain" description="Putative restriction endonuclease" evidence="1">
    <location>
        <begin position="1"/>
        <end position="101"/>
    </location>
</feature>
<keyword evidence="2" id="KW-0378">Hydrolase</keyword>
<comment type="caution">
    <text evidence="2">The sequence shown here is derived from an EMBL/GenBank/DDBJ whole genome shotgun (WGS) entry which is preliminary data.</text>
</comment>
<keyword evidence="2" id="KW-0255">Endonuclease</keyword>
<dbReference type="InterPro" id="IPR012296">
    <property type="entry name" value="Nuclease_put_TT1808"/>
</dbReference>
<dbReference type="CDD" id="cd06260">
    <property type="entry name" value="DUF820-like"/>
    <property type="match status" value="1"/>
</dbReference>
<dbReference type="GO" id="GO:0004519">
    <property type="term" value="F:endonuclease activity"/>
    <property type="evidence" value="ECO:0007669"/>
    <property type="project" value="UniProtKB-KW"/>
</dbReference>
<feature type="non-terminal residue" evidence="2">
    <location>
        <position position="1"/>
    </location>
</feature>
<dbReference type="Gene3D" id="3.90.1570.10">
    <property type="entry name" value="tt1808, chain A"/>
    <property type="match status" value="1"/>
</dbReference>
<dbReference type="AlphaFoldDB" id="A0A941JT13"/>
<protein>
    <submittedName>
        <fullName evidence="2">Uma2 family endonuclease</fullName>
    </submittedName>
</protein>
<evidence type="ECO:0000259" key="1">
    <source>
        <dbReference type="Pfam" id="PF05685"/>
    </source>
</evidence>
<evidence type="ECO:0000313" key="3">
    <source>
        <dbReference type="Proteomes" id="UP000767446"/>
    </source>
</evidence>
<gene>
    <name evidence="2" type="ORF">DSM107014_07675</name>
</gene>
<sequence length="109" mass="12825">RSPDVSWIKQERWDCLTAKEKEKFPPIAPDFVLELMSPTDTLKETQAKMAEYWENKVRLGWLIEPKIRRVEIYRLGKEVEVLHSPENLSGEDVLPGFVLNLQGMWKTNR</sequence>
<reference evidence="2" key="1">
    <citation type="submission" date="2021-02" db="EMBL/GenBank/DDBJ databases">
        <title>Metagenome analyses of Stigonema ocellatum DSM 106950, Chlorogloea purpurea SAG 13.99 and Gomphosphaeria aponina DSM 107014.</title>
        <authorList>
            <person name="Marter P."/>
            <person name="Huang S."/>
        </authorList>
    </citation>
    <scope>NUCLEOTIDE SEQUENCE</scope>
    <source>
        <strain evidence="2">JP213</strain>
    </source>
</reference>
<dbReference type="Proteomes" id="UP000767446">
    <property type="component" value="Unassembled WGS sequence"/>
</dbReference>
<dbReference type="PANTHER" id="PTHR34107">
    <property type="entry name" value="SLL0198 PROTEIN-RELATED"/>
    <property type="match status" value="1"/>
</dbReference>
<dbReference type="InterPro" id="IPR011335">
    <property type="entry name" value="Restrct_endonuc-II-like"/>
</dbReference>
<organism evidence="2 3">
    <name type="scientific">Gomphosphaeria aponina SAG 52.96 = DSM 107014</name>
    <dbReference type="NCBI Taxonomy" id="1521640"/>
    <lineage>
        <taxon>Bacteria</taxon>
        <taxon>Bacillati</taxon>
        <taxon>Cyanobacteriota</taxon>
        <taxon>Cyanophyceae</taxon>
        <taxon>Oscillatoriophycideae</taxon>
        <taxon>Chroococcales</taxon>
        <taxon>Gomphosphaeriaceae</taxon>
        <taxon>Gomphosphaeria</taxon>
    </lineage>
</organism>
<dbReference type="PANTHER" id="PTHR34107:SF1">
    <property type="entry name" value="SLL0198 PROTEIN"/>
    <property type="match status" value="1"/>
</dbReference>
<accession>A0A941JT13</accession>
<proteinExistence type="predicted"/>
<evidence type="ECO:0000313" key="2">
    <source>
        <dbReference type="EMBL" id="MBR8827772.1"/>
    </source>
</evidence>
<dbReference type="InterPro" id="IPR008538">
    <property type="entry name" value="Uma2"/>
</dbReference>
<keyword evidence="2" id="KW-0540">Nuclease</keyword>
<dbReference type="SUPFAM" id="SSF52980">
    <property type="entry name" value="Restriction endonuclease-like"/>
    <property type="match status" value="1"/>
</dbReference>
<dbReference type="EMBL" id="JADQBC010000042">
    <property type="protein sequence ID" value="MBR8827772.1"/>
    <property type="molecule type" value="Genomic_DNA"/>
</dbReference>
<name>A0A941JT13_9CHRO</name>